<evidence type="ECO:0000313" key="2">
    <source>
        <dbReference type="Proteomes" id="UP000095746"/>
    </source>
</evidence>
<dbReference type="AlphaFoldDB" id="A0A174FZQ8"/>
<dbReference type="EMBL" id="CYZT01000115">
    <property type="protein sequence ID" value="CUO55782.1"/>
    <property type="molecule type" value="Genomic_DNA"/>
</dbReference>
<sequence>MEPDKSVTMYATVCRSCASQLLVCDHCTNQAVVVHAGNALCFCPGCQVCIHYNRVMTHSIPPQISATCIHAMG</sequence>
<protein>
    <submittedName>
        <fullName evidence="1">Uncharacterized protein</fullName>
    </submittedName>
</protein>
<gene>
    <name evidence="1" type="ORF">ERS852411_01746</name>
</gene>
<organism evidence="1 2">
    <name type="scientific">Flavonifractor plautii</name>
    <name type="common">Fusobacterium plautii</name>
    <dbReference type="NCBI Taxonomy" id="292800"/>
    <lineage>
        <taxon>Bacteria</taxon>
        <taxon>Bacillati</taxon>
        <taxon>Bacillota</taxon>
        <taxon>Clostridia</taxon>
        <taxon>Eubacteriales</taxon>
        <taxon>Oscillospiraceae</taxon>
        <taxon>Flavonifractor</taxon>
    </lineage>
</organism>
<accession>A0A174FZQ8</accession>
<reference evidence="1 2" key="1">
    <citation type="submission" date="2015-09" db="EMBL/GenBank/DDBJ databases">
        <authorList>
            <consortium name="Pathogen Informatics"/>
        </authorList>
    </citation>
    <scope>NUCLEOTIDE SEQUENCE [LARGE SCALE GENOMIC DNA]</scope>
    <source>
        <strain evidence="1 2">2789STDY5608854</strain>
    </source>
</reference>
<name>A0A174FZQ8_FLAPL</name>
<evidence type="ECO:0000313" key="1">
    <source>
        <dbReference type="EMBL" id="CUO55782.1"/>
    </source>
</evidence>
<dbReference type="Proteomes" id="UP000095746">
    <property type="component" value="Unassembled WGS sequence"/>
</dbReference>
<proteinExistence type="predicted"/>